<sequence length="906" mass="95162">MTSTKRRLSSGSIEPQKPSKLSKLANTLFGFFLKTPASPAKVEPLLPTHKRVHRDPEPAQSTPIVSKSVALVPKIEQKVFADAGTAIAKPSEFRTNLDVLEAYAKALKDQNRVLESAINEASEAKVAAEVEFGGDLKTENGTGKALEIVKVNGEEDNAPKRRKKSALDSSPQKVKEEYKRTLLSFNVMNRALLVRLKEQKKVQDYLKKRDRLRSLQQTNIIHSPVKGLPALKTADKFESKPKPVTEERKKQTGFYSGEFSYSDEEDDVPTAELAVDSIKASYQPAISKVKFPGAVDTRLDVLNPNIPRTKPSKTTAGDSLEKTTESAGPSVGFDFVKSQVKSPVPDEATTQTDLTKAEDKPVSFSFGGSSNTTTTQKRNNGADEEEPKRSTPTFNFGSTNSETQPKAPAASSIPSFGFGQPALSEEKVAAPASFSFGAKSSPSVVSAVSDGQEEENDAPSKKPKFSFGAPALSSKTPPSIVPSLLNSTQPQETEKPIVSEASKPFVFGSKAPEIKAPETKTPETGAVTPKFSFGAPSNSEVKPSSLVFGGAKSAEDNATPAETTKPFTFGSQPAALGNSEPKSVALVNGQDAGEKPKFTFGANTAQPAAEASKPFVFGASAPTKEADKPSLFSSNSSKPAEAPKPFKFGTSTEASKPETQPEPKPFSFGSTASLPAPEAKGFGGLKFGSSHDVTTQADTAKQSLFGANPAPSFSFGQPAAQTAQTASTATSQPFAGFGSAKAPEKSASPFSFGSVSNSTTAKPSPTPEPEAPKPVFSFGAPDQFNFSKTESKTPTTGFSFGAASASAPAPAPAPTQPSAFNFGAQTSQPAGLFGNPNGSAFASVQSTQPATPGFNPSRSATPNFNFAGSSNVDPSAIFAAPAGDAAPSPANPIAKRRIAQIRPRRR</sequence>
<feature type="compositionally biased region" description="Basic residues" evidence="2">
    <location>
        <begin position="894"/>
        <end position="906"/>
    </location>
</feature>
<feature type="region of interest" description="Disordered" evidence="2">
    <location>
        <begin position="302"/>
        <end position="419"/>
    </location>
</feature>
<feature type="compositionally biased region" description="Polar residues" evidence="2">
    <location>
        <begin position="836"/>
        <end position="867"/>
    </location>
</feature>
<reference evidence="3" key="1">
    <citation type="submission" date="2013-12" db="EMBL/GenBank/DDBJ databases">
        <authorList>
            <person name="Genoscope - CEA"/>
        </authorList>
    </citation>
    <scope>NUCLEOTIDE SEQUENCE</scope>
    <source>
        <strain evidence="3">CBS 1993</strain>
    </source>
</reference>
<dbReference type="OrthoDB" id="3996230at2759"/>
<feature type="compositionally biased region" description="Polar residues" evidence="2">
    <location>
        <begin position="560"/>
        <end position="571"/>
    </location>
</feature>
<feature type="region of interest" description="Disordered" evidence="2">
    <location>
        <begin position="619"/>
        <end position="867"/>
    </location>
</feature>
<reference evidence="3" key="2">
    <citation type="submission" date="2014-02" db="EMBL/GenBank/DDBJ databases">
        <title>Complete DNA sequence of /Kuraishia capsulata/ illustrates novel genomic features among budding yeasts (/Saccharomycotina/).</title>
        <authorList>
            <person name="Morales L."/>
            <person name="Noel B."/>
            <person name="Porcel B."/>
            <person name="Marcet-Houben M."/>
            <person name="Hullo M-F."/>
            <person name="Sacerdot C."/>
            <person name="Tekaia F."/>
            <person name="Leh-Louis V."/>
            <person name="Despons L."/>
            <person name="Khanna V."/>
            <person name="Aury J-M."/>
            <person name="Barbe V."/>
            <person name="Couloux A."/>
            <person name="Labadie K."/>
            <person name="Pelletier E."/>
            <person name="Souciet J-L."/>
            <person name="Boekhout T."/>
            <person name="Gabaldon T."/>
            <person name="Wincker P."/>
            <person name="Dujon B."/>
        </authorList>
    </citation>
    <scope>NUCLEOTIDE SEQUENCE</scope>
    <source>
        <strain evidence="3">CBS 1993</strain>
    </source>
</reference>
<dbReference type="HOGENOM" id="CLU_320299_0_0_1"/>
<feature type="coiled-coil region" evidence="1">
    <location>
        <begin position="97"/>
        <end position="131"/>
    </location>
</feature>
<keyword evidence="4" id="KW-1185">Reference proteome</keyword>
<dbReference type="RefSeq" id="XP_022461053.1">
    <property type="nucleotide sequence ID" value="XM_022606197.1"/>
</dbReference>
<protein>
    <submittedName>
        <fullName evidence="3">Uncharacterized protein</fullName>
    </submittedName>
</protein>
<feature type="compositionally biased region" description="Low complexity" evidence="2">
    <location>
        <begin position="717"/>
        <end position="733"/>
    </location>
</feature>
<feature type="compositionally biased region" description="Polar residues" evidence="2">
    <location>
        <begin position="748"/>
        <end position="757"/>
    </location>
</feature>
<feature type="region of interest" description="Disordered" evidence="2">
    <location>
        <begin position="883"/>
        <end position="906"/>
    </location>
</feature>
<evidence type="ECO:0000313" key="3">
    <source>
        <dbReference type="EMBL" id="CDK29064.1"/>
    </source>
</evidence>
<dbReference type="AlphaFoldDB" id="W6MQQ1"/>
<evidence type="ECO:0000256" key="2">
    <source>
        <dbReference type="SAM" id="MobiDB-lite"/>
    </source>
</evidence>
<keyword evidence="1" id="KW-0175">Coiled coil</keyword>
<feature type="region of interest" description="Disordered" evidence="2">
    <location>
        <begin position="152"/>
        <end position="172"/>
    </location>
</feature>
<evidence type="ECO:0000256" key="1">
    <source>
        <dbReference type="SAM" id="Coils"/>
    </source>
</evidence>
<feature type="compositionally biased region" description="Low complexity" evidence="2">
    <location>
        <begin position="883"/>
        <end position="893"/>
    </location>
</feature>
<proteinExistence type="predicted"/>
<dbReference type="STRING" id="1382522.W6MQQ1"/>
<feature type="compositionally biased region" description="Polar residues" evidence="2">
    <location>
        <begin position="784"/>
        <end position="798"/>
    </location>
</feature>
<organism evidence="3 4">
    <name type="scientific">Kuraishia capsulata CBS 1993</name>
    <dbReference type="NCBI Taxonomy" id="1382522"/>
    <lineage>
        <taxon>Eukaryota</taxon>
        <taxon>Fungi</taxon>
        <taxon>Dikarya</taxon>
        <taxon>Ascomycota</taxon>
        <taxon>Saccharomycotina</taxon>
        <taxon>Pichiomycetes</taxon>
        <taxon>Pichiales</taxon>
        <taxon>Pichiaceae</taxon>
        <taxon>Kuraishia</taxon>
    </lineage>
</organism>
<feature type="compositionally biased region" description="Polar residues" evidence="2">
    <location>
        <begin position="390"/>
        <end position="404"/>
    </location>
</feature>
<feature type="compositionally biased region" description="Basic and acidic residues" evidence="2">
    <location>
        <begin position="512"/>
        <end position="521"/>
    </location>
</feature>
<feature type="compositionally biased region" description="Low complexity" evidence="2">
    <location>
        <begin position="363"/>
        <end position="375"/>
    </location>
</feature>
<name>W6MQQ1_9ASCO</name>
<accession>W6MQQ1</accession>
<feature type="compositionally biased region" description="Low complexity" evidence="2">
    <location>
        <begin position="440"/>
        <end position="449"/>
    </location>
</feature>
<evidence type="ECO:0000313" key="4">
    <source>
        <dbReference type="Proteomes" id="UP000019384"/>
    </source>
</evidence>
<dbReference type="GeneID" id="34522441"/>
<feature type="region of interest" description="Disordered" evidence="2">
    <location>
        <begin position="434"/>
        <end position="580"/>
    </location>
</feature>
<gene>
    <name evidence="3" type="ORF">KUCA_T00005051001</name>
</gene>
<dbReference type="Proteomes" id="UP000019384">
    <property type="component" value="Unassembled WGS sequence"/>
</dbReference>
<feature type="compositionally biased region" description="Polar residues" evidence="2">
    <location>
        <begin position="691"/>
        <end position="702"/>
    </location>
</feature>
<dbReference type="EMBL" id="HG793130">
    <property type="protein sequence ID" value="CDK29064.1"/>
    <property type="molecule type" value="Genomic_DNA"/>
</dbReference>